<dbReference type="SUPFAM" id="SSF51197">
    <property type="entry name" value="Clavaminate synthase-like"/>
    <property type="match status" value="1"/>
</dbReference>
<evidence type="ECO:0000256" key="4">
    <source>
        <dbReference type="ARBA" id="ARBA00023002"/>
    </source>
</evidence>
<evidence type="ECO:0000256" key="1">
    <source>
        <dbReference type="ARBA" id="ARBA00005896"/>
    </source>
</evidence>
<evidence type="ECO:0000256" key="5">
    <source>
        <dbReference type="ARBA" id="ARBA00023004"/>
    </source>
</evidence>
<feature type="domain" description="TauD/TfdA-like" evidence="7">
    <location>
        <begin position="61"/>
        <end position="246"/>
    </location>
</feature>
<evidence type="ECO:0000256" key="3">
    <source>
        <dbReference type="ARBA" id="ARBA00022964"/>
    </source>
</evidence>
<name>A0A937W863_UNCTE</name>
<dbReference type="GO" id="GO:0005737">
    <property type="term" value="C:cytoplasm"/>
    <property type="evidence" value="ECO:0007669"/>
    <property type="project" value="TreeGrafter"/>
</dbReference>
<organism evidence="8 9">
    <name type="scientific">Tectimicrobiota bacterium</name>
    <dbReference type="NCBI Taxonomy" id="2528274"/>
    <lineage>
        <taxon>Bacteria</taxon>
        <taxon>Pseudomonadati</taxon>
        <taxon>Nitrospinota/Tectimicrobiota group</taxon>
        <taxon>Candidatus Tectimicrobiota</taxon>
    </lineage>
</organism>
<evidence type="ECO:0000259" key="7">
    <source>
        <dbReference type="Pfam" id="PF02668"/>
    </source>
</evidence>
<evidence type="ECO:0000313" key="8">
    <source>
        <dbReference type="EMBL" id="MBM3226781.1"/>
    </source>
</evidence>
<dbReference type="GO" id="GO:0000908">
    <property type="term" value="F:taurine dioxygenase activity"/>
    <property type="evidence" value="ECO:0007669"/>
    <property type="project" value="TreeGrafter"/>
</dbReference>
<feature type="compositionally biased region" description="Basic residues" evidence="6">
    <location>
        <begin position="235"/>
        <end position="246"/>
    </location>
</feature>
<protein>
    <submittedName>
        <fullName evidence="8">TauD/TfdA family dioxygenase</fullName>
    </submittedName>
</protein>
<dbReference type="Gene3D" id="3.60.130.10">
    <property type="entry name" value="Clavaminate synthase-like"/>
    <property type="match status" value="1"/>
</dbReference>
<dbReference type="PANTHER" id="PTHR30468:SF1">
    <property type="entry name" value="ALPHA-KETOGLUTARATE-DEPENDENT SULFONATE DIOXYGENASE"/>
    <property type="match status" value="1"/>
</dbReference>
<dbReference type="PANTHER" id="PTHR30468">
    <property type="entry name" value="ALPHA-KETOGLUTARATE-DEPENDENT SULFONATE DIOXYGENASE"/>
    <property type="match status" value="1"/>
</dbReference>
<feature type="region of interest" description="Disordered" evidence="6">
    <location>
        <begin position="222"/>
        <end position="246"/>
    </location>
</feature>
<keyword evidence="2" id="KW-0479">Metal-binding</keyword>
<comment type="caution">
    <text evidence="8">The sequence shown here is derived from an EMBL/GenBank/DDBJ whole genome shotgun (WGS) entry which is preliminary data.</text>
</comment>
<dbReference type="InterPro" id="IPR042098">
    <property type="entry name" value="TauD-like_sf"/>
</dbReference>
<keyword evidence="3 8" id="KW-0223">Dioxygenase</keyword>
<keyword evidence="4" id="KW-0560">Oxidoreductase</keyword>
<dbReference type="AlphaFoldDB" id="A0A937W863"/>
<dbReference type="InterPro" id="IPR003819">
    <property type="entry name" value="TauD/TfdA-like"/>
</dbReference>
<dbReference type="Proteomes" id="UP000712673">
    <property type="component" value="Unassembled WGS sequence"/>
</dbReference>
<gene>
    <name evidence="8" type="ORF">FJZ47_23705</name>
</gene>
<dbReference type="GO" id="GO:0006790">
    <property type="term" value="P:sulfur compound metabolic process"/>
    <property type="evidence" value="ECO:0007669"/>
    <property type="project" value="TreeGrafter"/>
</dbReference>
<reference evidence="8" key="1">
    <citation type="submission" date="2019-03" db="EMBL/GenBank/DDBJ databases">
        <title>Lake Tanganyika Metagenome-Assembled Genomes (MAGs).</title>
        <authorList>
            <person name="Tran P."/>
        </authorList>
    </citation>
    <scope>NUCLEOTIDE SEQUENCE</scope>
    <source>
        <strain evidence="8">K_DeepCast_65m_m2_066</strain>
    </source>
</reference>
<dbReference type="GO" id="GO:0046872">
    <property type="term" value="F:metal ion binding"/>
    <property type="evidence" value="ECO:0007669"/>
    <property type="project" value="UniProtKB-KW"/>
</dbReference>
<feature type="non-terminal residue" evidence="8">
    <location>
        <position position="246"/>
    </location>
</feature>
<accession>A0A937W863</accession>
<proteinExistence type="inferred from homology"/>
<dbReference type="EMBL" id="VGLS01001047">
    <property type="protein sequence ID" value="MBM3226781.1"/>
    <property type="molecule type" value="Genomic_DNA"/>
</dbReference>
<dbReference type="InterPro" id="IPR051323">
    <property type="entry name" value="AtsK-like"/>
</dbReference>
<evidence type="ECO:0000313" key="9">
    <source>
        <dbReference type="Proteomes" id="UP000712673"/>
    </source>
</evidence>
<evidence type="ECO:0000256" key="6">
    <source>
        <dbReference type="SAM" id="MobiDB-lite"/>
    </source>
</evidence>
<dbReference type="Pfam" id="PF02668">
    <property type="entry name" value="TauD"/>
    <property type="match status" value="1"/>
</dbReference>
<keyword evidence="5" id="KW-0408">Iron</keyword>
<evidence type="ECO:0000256" key="2">
    <source>
        <dbReference type="ARBA" id="ARBA00022723"/>
    </source>
</evidence>
<comment type="similarity">
    <text evidence="1">Belongs to the TfdA dioxygenase family.</text>
</comment>
<sequence>MGRHAQCTALPRPCGADCMRQAMCLQCFSAAQGRAHQVLHSRKGQYGHHGAPDGSCLGSGNRGGVDLAQPLDEATFTAIERAYNTHGVIFFREQRLTPQEQVAFTRRFGEIALNVFGERWSVPGCPEIVVVSNITEDGRPIGIRRAGEHWHSDMCYTARPPRGTILYALEVPHLSGLPLGDTEFASTAAAWDALPASLQRQLEGRRATFDFCGRQRAFPPSQAEIDRYPPVQHPVVRRHPQSGRRC</sequence>